<accession>A0ACB9M2R0</accession>
<dbReference type="EMBL" id="CM042889">
    <property type="protein sequence ID" value="KAI4318418.1"/>
    <property type="molecule type" value="Genomic_DNA"/>
</dbReference>
<gene>
    <name evidence="1" type="ORF">MLD38_032122</name>
</gene>
<proteinExistence type="predicted"/>
<evidence type="ECO:0000313" key="1">
    <source>
        <dbReference type="EMBL" id="KAI4318418.1"/>
    </source>
</evidence>
<keyword evidence="2" id="KW-1185">Reference proteome</keyword>
<dbReference type="Proteomes" id="UP001057402">
    <property type="component" value="Chromosome 10"/>
</dbReference>
<protein>
    <submittedName>
        <fullName evidence="1">Uncharacterized protein</fullName>
    </submittedName>
</protein>
<organism evidence="1 2">
    <name type="scientific">Melastoma candidum</name>
    <dbReference type="NCBI Taxonomy" id="119954"/>
    <lineage>
        <taxon>Eukaryota</taxon>
        <taxon>Viridiplantae</taxon>
        <taxon>Streptophyta</taxon>
        <taxon>Embryophyta</taxon>
        <taxon>Tracheophyta</taxon>
        <taxon>Spermatophyta</taxon>
        <taxon>Magnoliopsida</taxon>
        <taxon>eudicotyledons</taxon>
        <taxon>Gunneridae</taxon>
        <taxon>Pentapetalae</taxon>
        <taxon>rosids</taxon>
        <taxon>malvids</taxon>
        <taxon>Myrtales</taxon>
        <taxon>Melastomataceae</taxon>
        <taxon>Melastomatoideae</taxon>
        <taxon>Melastomateae</taxon>
        <taxon>Melastoma</taxon>
    </lineage>
</organism>
<evidence type="ECO:0000313" key="2">
    <source>
        <dbReference type="Proteomes" id="UP001057402"/>
    </source>
</evidence>
<name>A0ACB9M2R0_9MYRT</name>
<sequence>MTRSTNSGGSSKRSGPSSSLHGSAGSGNKRRKTKSSGGGNQQTLGMAWGASSSSACRSSFRSSPFSDFGSYMSEKNRKLQEQFCAEATCSSNGQLSLNALFKGVSIFVDGLTVPSCQELRVYMLKYGGRLENYFSRHRVTHIICSNLPSSKIKNIRSFSAGLPVVKPNWIVDCIACNKLLSWVPYQLDQLSDNQPRMSNFFGLQGGLISEEPSSGKIDALPENDHSFSKCPIPKDLKLPVASRGTESRGHGAWACGEEENVDSLEDKGDLKGKAVEIAEEDSISKQTEEGGCVPQEFGDGSDNSSNAANCYTGYPGRAELIDRDTEKNSSLMGSINGSFTKPSLSTVNHCPKQSPRTSTCSDDTERSSKGHSSLGDPNFVENFFKYSRLHFIGTWRSRYRKRFSSISCRNEGVSVLQARDDDGKNIIIHIDMDCFFVSVVIRNFPELQDKPVAICHSDNPGGTAEISSANYPARDYGIKAGMFVRDAKALCPHLVIFPYNFEAYEEVADSFYDILHKHCNKVQAVSCDEAFLDMTDSSVEDPELLASLIRREIFETTGCTASAGIARNMLMARLATRNAKPNGQFHITLEMVDEYLRELPVKALPGIGYVLEDRLRQRDILTCGQLRDRSKEFLQREFGLKTGEMLWSYSRGMSTRMVGTLNESKSVGAEVNWGVRFRDSKDSKQFLSNLCKEVSSRLQGCGLQGRKFTLKIKKKRKDADEPVKYMGCGDCENLSHTTTVPTATDEVDVITRIAIQLFGSFNLDVKDIRGIGLQVSKFENADASRQARGKATIRSWLTSDSATGETSNISHHIVDRVGKGSKMQNMKEPSNELHSGSTSAASLSRGKLVGLSIDQRGSKDSCTGRGDYLDSCSHSAASNLERMEVEREGVNVLTCEAAAHISASMKTDLMPLSLSQIDSLVLQQLPEEVRKSIIQMLPAHRDQSMPAATPSNPAQNGQLQSTNQSFTNNQKSALEEDLWTGSPPLWVDKFKMRNCWVLNTFADMYGQSEETSALSRVLRHLISDISCLDENVSDWDEAILDISKLLKQYIRLKVELDIEEMFICFRLLKRLGLKSKLFQQIEKVVYPFLQASVAEHYGVVTWTVLQESNLTGRKQVWWVKLLIHKSQIYFMENIFDDLKRQCRLCKIV</sequence>
<comment type="caution">
    <text evidence="1">The sequence shown here is derived from an EMBL/GenBank/DDBJ whole genome shotgun (WGS) entry which is preliminary data.</text>
</comment>
<reference evidence="2" key="1">
    <citation type="journal article" date="2023" name="Front. Plant Sci.">
        <title>Chromosomal-level genome assembly of Melastoma candidum provides insights into trichome evolution.</title>
        <authorList>
            <person name="Zhong Y."/>
            <person name="Wu W."/>
            <person name="Sun C."/>
            <person name="Zou P."/>
            <person name="Liu Y."/>
            <person name="Dai S."/>
            <person name="Zhou R."/>
        </authorList>
    </citation>
    <scope>NUCLEOTIDE SEQUENCE [LARGE SCALE GENOMIC DNA]</scope>
</reference>